<keyword evidence="5" id="KW-0964">Secreted</keyword>
<comment type="similarity">
    <text evidence="12">Belongs to the peptidase M28 family. M28E subfamily.</text>
</comment>
<feature type="domain" description="Peptidase M28" evidence="15">
    <location>
        <begin position="179"/>
        <end position="387"/>
    </location>
</feature>
<dbReference type="VEuPathDB" id="FungiDB:CPC735_072610"/>
<dbReference type="EC" id="3.4.-.-" evidence="13"/>
<evidence type="ECO:0000256" key="12">
    <source>
        <dbReference type="ARBA" id="ARBA00043962"/>
    </source>
</evidence>
<evidence type="ECO:0000259" key="15">
    <source>
        <dbReference type="Pfam" id="PF04389"/>
    </source>
</evidence>
<evidence type="ECO:0000256" key="10">
    <source>
        <dbReference type="ARBA" id="ARBA00022833"/>
    </source>
</evidence>
<evidence type="ECO:0000256" key="13">
    <source>
        <dbReference type="RuleBase" id="RU361240"/>
    </source>
</evidence>
<dbReference type="Pfam" id="PF04389">
    <property type="entry name" value="Peptidase_M28"/>
    <property type="match status" value="1"/>
</dbReference>
<dbReference type="CDD" id="cd03879">
    <property type="entry name" value="M28_AAP"/>
    <property type="match status" value="1"/>
</dbReference>
<keyword evidence="10 13" id="KW-0862">Zinc</keyword>
<name>C5P1M1_COCP7</name>
<dbReference type="Proteomes" id="UP000009084">
    <property type="component" value="Unassembled WGS sequence"/>
</dbReference>
<dbReference type="InterPro" id="IPR045175">
    <property type="entry name" value="M28_fam"/>
</dbReference>
<reference evidence="16 17" key="1">
    <citation type="journal article" date="2009" name="Genome Res.">
        <title>Comparative genomic analyses of the human fungal pathogens Coccidioides and their relatives.</title>
        <authorList>
            <person name="Sharpton T.J."/>
            <person name="Stajich J.E."/>
            <person name="Rounsley S.D."/>
            <person name="Gardner M.J."/>
            <person name="Wortman J.R."/>
            <person name="Jordar V.S."/>
            <person name="Maiti R."/>
            <person name="Kodira C.D."/>
            <person name="Neafsey D.E."/>
            <person name="Zeng Q."/>
            <person name="Hung C.-Y."/>
            <person name="McMahan C."/>
            <person name="Muszewska A."/>
            <person name="Grynberg M."/>
            <person name="Mandel M.A."/>
            <person name="Kellner E.M."/>
            <person name="Barker B.M."/>
            <person name="Galgiani J.N."/>
            <person name="Orbach M.J."/>
            <person name="Kirkland T.N."/>
            <person name="Cole G.T."/>
            <person name="Henn M.R."/>
            <person name="Birren B.W."/>
            <person name="Taylor J.W."/>
        </authorList>
    </citation>
    <scope>NUCLEOTIDE SEQUENCE [LARGE SCALE GENOMIC DNA]</scope>
    <source>
        <strain evidence="17">C735</strain>
    </source>
</reference>
<evidence type="ECO:0000313" key="17">
    <source>
        <dbReference type="Proteomes" id="UP000009084"/>
    </source>
</evidence>
<dbReference type="GO" id="GO:0005576">
    <property type="term" value="C:extracellular region"/>
    <property type="evidence" value="ECO:0007669"/>
    <property type="project" value="UniProtKB-SubCell"/>
</dbReference>
<organism evidence="16 17">
    <name type="scientific">Coccidioides posadasii (strain C735)</name>
    <name type="common">Valley fever fungus</name>
    <dbReference type="NCBI Taxonomy" id="222929"/>
    <lineage>
        <taxon>Eukaryota</taxon>
        <taxon>Fungi</taxon>
        <taxon>Dikarya</taxon>
        <taxon>Ascomycota</taxon>
        <taxon>Pezizomycotina</taxon>
        <taxon>Eurotiomycetes</taxon>
        <taxon>Eurotiomycetidae</taxon>
        <taxon>Onygenales</taxon>
        <taxon>Onygenaceae</taxon>
        <taxon>Coccidioides</taxon>
    </lineage>
</organism>
<keyword evidence="9 13" id="KW-0378">Hydrolase</keyword>
<dbReference type="GO" id="GO:0006508">
    <property type="term" value="P:proteolysis"/>
    <property type="evidence" value="ECO:0007669"/>
    <property type="project" value="UniProtKB-KW"/>
</dbReference>
<evidence type="ECO:0000256" key="2">
    <source>
        <dbReference type="ARBA" id="ARBA00004613"/>
    </source>
</evidence>
<feature type="compositionally biased region" description="Polar residues" evidence="14">
    <location>
        <begin position="198"/>
        <end position="207"/>
    </location>
</feature>
<dbReference type="PANTHER" id="PTHR12147">
    <property type="entry name" value="METALLOPEPTIDASE M28 FAMILY MEMBER"/>
    <property type="match status" value="1"/>
</dbReference>
<dbReference type="GO" id="GO:0008235">
    <property type="term" value="F:metalloexopeptidase activity"/>
    <property type="evidence" value="ECO:0007669"/>
    <property type="project" value="InterPro"/>
</dbReference>
<feature type="region of interest" description="Disordered" evidence="14">
    <location>
        <begin position="198"/>
        <end position="217"/>
    </location>
</feature>
<dbReference type="InterPro" id="IPR007484">
    <property type="entry name" value="Peptidase_M28"/>
</dbReference>
<evidence type="ECO:0000256" key="3">
    <source>
        <dbReference type="ARBA" id="ARBA00011245"/>
    </source>
</evidence>
<comment type="subcellular location">
    <subcellularLocation>
        <location evidence="2">Secreted</location>
    </subcellularLocation>
</comment>
<keyword evidence="7 13" id="KW-0479">Metal-binding</keyword>
<comment type="subunit">
    <text evidence="3">Monomer.</text>
</comment>
<evidence type="ECO:0000256" key="1">
    <source>
        <dbReference type="ARBA" id="ARBA00001947"/>
    </source>
</evidence>
<keyword evidence="4 16" id="KW-0031">Aminopeptidase</keyword>
<dbReference type="MEROPS" id="M28.022"/>
<dbReference type="GO" id="GO:0004177">
    <property type="term" value="F:aminopeptidase activity"/>
    <property type="evidence" value="ECO:0007669"/>
    <property type="project" value="UniProtKB-KW"/>
</dbReference>
<accession>C5P1M1</accession>
<evidence type="ECO:0000256" key="9">
    <source>
        <dbReference type="ARBA" id="ARBA00022801"/>
    </source>
</evidence>
<dbReference type="Gene3D" id="3.40.630.10">
    <property type="entry name" value="Zn peptidases"/>
    <property type="match status" value="1"/>
</dbReference>
<dbReference type="OrthoDB" id="2214at2759"/>
<feature type="chain" id="PRO_5005125256" description="Peptide hydrolase" evidence="13">
    <location>
        <begin position="20"/>
        <end position="396"/>
    </location>
</feature>
<evidence type="ECO:0000256" key="8">
    <source>
        <dbReference type="ARBA" id="ARBA00022729"/>
    </source>
</evidence>
<dbReference type="AlphaFoldDB" id="C5P1M1"/>
<protein>
    <recommendedName>
        <fullName evidence="13">Peptide hydrolase</fullName>
        <ecNumber evidence="13">3.4.-.-</ecNumber>
    </recommendedName>
</protein>
<evidence type="ECO:0000256" key="7">
    <source>
        <dbReference type="ARBA" id="ARBA00022723"/>
    </source>
</evidence>
<dbReference type="PANTHER" id="PTHR12147:SF56">
    <property type="entry name" value="AMINOPEPTIDASE YDR415C-RELATED"/>
    <property type="match status" value="1"/>
</dbReference>
<keyword evidence="8 13" id="KW-0732">Signal</keyword>
<dbReference type="EMBL" id="ACFW01000009">
    <property type="protein sequence ID" value="EER29579.1"/>
    <property type="molecule type" value="Genomic_DNA"/>
</dbReference>
<evidence type="ECO:0000256" key="4">
    <source>
        <dbReference type="ARBA" id="ARBA00022438"/>
    </source>
</evidence>
<keyword evidence="11" id="KW-1015">Disulfide bond</keyword>
<evidence type="ECO:0000313" key="16">
    <source>
        <dbReference type="EMBL" id="EER29579.1"/>
    </source>
</evidence>
<dbReference type="SUPFAM" id="SSF53187">
    <property type="entry name" value="Zn-dependent exopeptidases"/>
    <property type="match status" value="1"/>
</dbReference>
<keyword evidence="6 13" id="KW-0645">Protease</keyword>
<evidence type="ECO:0000256" key="5">
    <source>
        <dbReference type="ARBA" id="ARBA00022525"/>
    </source>
</evidence>
<dbReference type="GO" id="GO:0046872">
    <property type="term" value="F:metal ion binding"/>
    <property type="evidence" value="ECO:0007669"/>
    <property type="project" value="UniProtKB-KW"/>
</dbReference>
<feature type="signal peptide" evidence="13">
    <location>
        <begin position="1"/>
        <end position="19"/>
    </location>
</feature>
<proteinExistence type="inferred from homology"/>
<comment type="cofactor">
    <cofactor evidence="1">
        <name>Zn(2+)</name>
        <dbReference type="ChEBI" id="CHEBI:29105"/>
    </cofactor>
</comment>
<evidence type="ECO:0000256" key="11">
    <source>
        <dbReference type="ARBA" id="ARBA00023157"/>
    </source>
</evidence>
<sequence>MKTLAVLALSAIVCPSAWALKPVDATEKFLIETAPGETRWVTEAEKFELKELVMMQKVVSATKLTPRFVWKKHIDFFDITDEQDLDFSFAAEKVLAQFPTQLRYVAEAKPLAARLSKDTMRRNLERFSSFHNRYYRSQTGVQSANWLFEQANAIVSNSGAARRGATVRKFSHNFQQPSIIVTIPGKSRNTIVVGAHQDSVNSRSPTNGRAPGADDNGSGSITILDALRALLTSPKIAQGEAQNTIEFHWYAGEEAGLLGSQDIFRRYRSEGRAVKAMLNQDMTGFTRRRESAGLPEAFGVITDNVDAGLSEFCRLVIRGYTDITFVNSSCGYACSDHASATRNGYPSAFIFEADQPHSNPSIHTTNDVIGNVNFDHVEQHGKLVIGFVYELAFTNL</sequence>
<dbReference type="HOGENOM" id="CLU_025866_0_0_1"/>
<evidence type="ECO:0000256" key="14">
    <source>
        <dbReference type="SAM" id="MobiDB-lite"/>
    </source>
</evidence>
<gene>
    <name evidence="16" type="ORF">CPC735_072610</name>
</gene>
<comment type="caution">
    <text evidence="16">The sequence shown here is derived from an EMBL/GenBank/DDBJ whole genome shotgun (WGS) entry which is preliminary data.</text>
</comment>
<dbReference type="FunFam" id="3.40.630.10:FF:000042">
    <property type="entry name" value="Peptide hydrolase"/>
    <property type="match status" value="1"/>
</dbReference>
<evidence type="ECO:0000256" key="6">
    <source>
        <dbReference type="ARBA" id="ARBA00022670"/>
    </source>
</evidence>